<dbReference type="InterPro" id="IPR009027">
    <property type="entry name" value="Ribosomal_bL9/RNase_H1_N"/>
</dbReference>
<dbReference type="EC" id="3.1.26.4" evidence="5 12"/>
<comment type="function">
    <text evidence="3 12">Endonuclease that specifically degrades the RNA of RNA-DNA hybrids.</text>
</comment>
<evidence type="ECO:0000256" key="12">
    <source>
        <dbReference type="PIRNR" id="PIRNR036852"/>
    </source>
</evidence>
<dbReference type="STRING" id="425265.A8PYJ8"/>
<dbReference type="EMBL" id="AAYY01000004">
    <property type="protein sequence ID" value="EDP44279.1"/>
    <property type="molecule type" value="Genomic_DNA"/>
</dbReference>
<keyword evidence="10 12" id="KW-0378">Hydrolase</keyword>
<dbReference type="KEGG" id="mgl:MGL_1676"/>
<comment type="catalytic activity">
    <reaction evidence="1 12">
        <text>Endonucleolytic cleavage to 5'-phosphomonoester.</text>
        <dbReference type="EC" id="3.1.26.4"/>
    </reaction>
</comment>
<dbReference type="GeneID" id="5855800"/>
<comment type="similarity">
    <text evidence="4 12">Belongs to the RNase H family.</text>
</comment>
<proteinExistence type="inferred from homology"/>
<dbReference type="InterPro" id="IPR012337">
    <property type="entry name" value="RNaseH-like_sf"/>
</dbReference>
<keyword evidence="16" id="KW-1185">Reference proteome</keyword>
<dbReference type="PANTHER" id="PTHR10642">
    <property type="entry name" value="RIBONUCLEASE H1"/>
    <property type="match status" value="1"/>
</dbReference>
<evidence type="ECO:0000256" key="11">
    <source>
        <dbReference type="ARBA" id="ARBA00022842"/>
    </source>
</evidence>
<dbReference type="OrthoDB" id="245563at2759"/>
<keyword evidence="9 12" id="KW-0255">Endonuclease</keyword>
<feature type="compositionally biased region" description="Basic and acidic residues" evidence="13">
    <location>
        <begin position="95"/>
        <end position="104"/>
    </location>
</feature>
<dbReference type="InterPro" id="IPR050092">
    <property type="entry name" value="RNase_H"/>
</dbReference>
<dbReference type="Pfam" id="PF01693">
    <property type="entry name" value="Cauli_VI"/>
    <property type="match status" value="1"/>
</dbReference>
<evidence type="ECO:0000256" key="9">
    <source>
        <dbReference type="ARBA" id="ARBA00022759"/>
    </source>
</evidence>
<keyword evidence="7 12" id="KW-0540">Nuclease</keyword>
<dbReference type="PIRSF" id="PIRSF036852">
    <property type="entry name" value="Ribonuclease_H1_euk"/>
    <property type="match status" value="1"/>
</dbReference>
<comment type="cofactor">
    <cofactor evidence="2 12">
        <name>Mg(2+)</name>
        <dbReference type="ChEBI" id="CHEBI:18420"/>
    </cofactor>
</comment>
<dbReference type="VEuPathDB" id="FungiDB:MGL_1676"/>
<dbReference type="SUPFAM" id="SSF55658">
    <property type="entry name" value="L9 N-domain-like"/>
    <property type="match status" value="1"/>
</dbReference>
<dbReference type="Gene3D" id="3.30.420.10">
    <property type="entry name" value="Ribonuclease H-like superfamily/Ribonuclease H"/>
    <property type="match status" value="1"/>
</dbReference>
<dbReference type="GO" id="GO:0003676">
    <property type="term" value="F:nucleic acid binding"/>
    <property type="evidence" value="ECO:0007669"/>
    <property type="project" value="UniProtKB-UniRule"/>
</dbReference>
<dbReference type="InterPro" id="IPR002156">
    <property type="entry name" value="RNaseH_domain"/>
</dbReference>
<dbReference type="SUPFAM" id="SSF53098">
    <property type="entry name" value="Ribonuclease H-like"/>
    <property type="match status" value="1"/>
</dbReference>
<organism evidence="15 16">
    <name type="scientific">Malassezia globosa (strain ATCC MYA-4612 / CBS 7966)</name>
    <name type="common">Dandruff-associated fungus</name>
    <dbReference type="NCBI Taxonomy" id="425265"/>
    <lineage>
        <taxon>Eukaryota</taxon>
        <taxon>Fungi</taxon>
        <taxon>Dikarya</taxon>
        <taxon>Basidiomycota</taxon>
        <taxon>Ustilaginomycotina</taxon>
        <taxon>Malasseziomycetes</taxon>
        <taxon>Malasseziales</taxon>
        <taxon>Malasseziaceae</taxon>
        <taxon>Malassezia</taxon>
    </lineage>
</organism>
<dbReference type="InterPro" id="IPR011320">
    <property type="entry name" value="RNase_H1_N"/>
</dbReference>
<dbReference type="CDD" id="cd09280">
    <property type="entry name" value="RNase_HI_eukaryote_like"/>
    <property type="match status" value="1"/>
</dbReference>
<evidence type="ECO:0000256" key="5">
    <source>
        <dbReference type="ARBA" id="ARBA00012180"/>
    </source>
</evidence>
<protein>
    <recommendedName>
        <fullName evidence="6 12">Ribonuclease H</fullName>
        <shortName evidence="12">RNase H</shortName>
        <ecNumber evidence="5 12">3.1.26.4</ecNumber>
    </recommendedName>
</protein>
<dbReference type="GO" id="GO:0043137">
    <property type="term" value="P:DNA replication, removal of RNA primer"/>
    <property type="evidence" value="ECO:0007669"/>
    <property type="project" value="TreeGrafter"/>
</dbReference>
<feature type="region of interest" description="Disordered" evidence="13">
    <location>
        <begin position="92"/>
        <end position="118"/>
    </location>
</feature>
<dbReference type="InParanoid" id="A8PYJ8"/>
<evidence type="ECO:0000256" key="10">
    <source>
        <dbReference type="ARBA" id="ARBA00022801"/>
    </source>
</evidence>
<dbReference type="AlphaFoldDB" id="A8PYJ8"/>
<comment type="caution">
    <text evidence="15">The sequence shown here is derived from an EMBL/GenBank/DDBJ whole genome shotgun (WGS) entry which is preliminary data.</text>
</comment>
<evidence type="ECO:0000256" key="6">
    <source>
        <dbReference type="ARBA" id="ARBA00017721"/>
    </source>
</evidence>
<reference evidence="15 16" key="1">
    <citation type="journal article" date="2007" name="Proc. Natl. Acad. Sci. U.S.A.">
        <title>Dandruff-associated Malassezia genomes reveal convergent and divergent virulence traits shared with plant and human fungal pathogens.</title>
        <authorList>
            <person name="Xu J."/>
            <person name="Saunders C.W."/>
            <person name="Hu P."/>
            <person name="Grant R.A."/>
            <person name="Boekhout T."/>
            <person name="Kuramae E.E."/>
            <person name="Kronstad J.W."/>
            <person name="Deangelis Y.M."/>
            <person name="Reeder N.L."/>
            <person name="Johnstone K.R."/>
            <person name="Leland M."/>
            <person name="Fieno A.M."/>
            <person name="Begley W.M."/>
            <person name="Sun Y."/>
            <person name="Lacey M.P."/>
            <person name="Chaudhary T."/>
            <person name="Keough T."/>
            <person name="Chu L."/>
            <person name="Sears R."/>
            <person name="Yuan B."/>
            <person name="Dawson T.L.Jr."/>
        </authorList>
    </citation>
    <scope>NUCLEOTIDE SEQUENCE [LARGE SCALE GENOMIC DNA]</scope>
    <source>
        <strain evidence="16">ATCC MYA-4612 / CBS 7966</strain>
    </source>
</reference>
<evidence type="ECO:0000256" key="3">
    <source>
        <dbReference type="ARBA" id="ARBA00004065"/>
    </source>
</evidence>
<dbReference type="Proteomes" id="UP000008837">
    <property type="component" value="Unassembled WGS sequence"/>
</dbReference>
<evidence type="ECO:0000256" key="13">
    <source>
        <dbReference type="SAM" id="MobiDB-lite"/>
    </source>
</evidence>
<feature type="domain" description="RNase H type-1" evidence="14">
    <location>
        <begin position="151"/>
        <end position="301"/>
    </location>
</feature>
<evidence type="ECO:0000313" key="15">
    <source>
        <dbReference type="EMBL" id="EDP44279.1"/>
    </source>
</evidence>
<evidence type="ECO:0000256" key="8">
    <source>
        <dbReference type="ARBA" id="ARBA00022723"/>
    </source>
</evidence>
<evidence type="ECO:0000256" key="2">
    <source>
        <dbReference type="ARBA" id="ARBA00001946"/>
    </source>
</evidence>
<dbReference type="FunFam" id="3.40.970.10:FF:000002">
    <property type="entry name" value="Ribonuclease H"/>
    <property type="match status" value="1"/>
</dbReference>
<dbReference type="GO" id="GO:0004523">
    <property type="term" value="F:RNA-DNA hybrid ribonuclease activity"/>
    <property type="evidence" value="ECO:0007669"/>
    <property type="project" value="UniProtKB-UniRule"/>
</dbReference>
<evidence type="ECO:0000256" key="7">
    <source>
        <dbReference type="ARBA" id="ARBA00022722"/>
    </source>
</evidence>
<keyword evidence="8 12" id="KW-0479">Metal-binding</keyword>
<sequence length="304" mass="33844">MPKTQKALVYAVRKGRKPGLYHSWDDCAKQVHRYPSAQFKGFRTVEEARHYLHDIDTTSSDARPTSASSPTSIFIETATNAAAKLPWAEPRRKRVADVSEDSDRTALAADGRTKQRRTDTLTNMSVVLHGNDALEGDQSDNLKALSEKIKSPDEIIVYTDGSSHGNGKRGSIAGYGVYWADPLYHRQNVAARLPGPVQTNNRAELTAILIAIRTLPDPSRPLHIYTDSRYAIQAINKWIVQWRANNWKTSTKKDVENRDLFEAIQDAINACRYRPVLTYVRGHAGHYGNVMADKLANEGAASGT</sequence>
<dbReference type="PANTHER" id="PTHR10642:SF26">
    <property type="entry name" value="RIBONUCLEASE H1"/>
    <property type="match status" value="1"/>
</dbReference>
<dbReference type="Pfam" id="PF00075">
    <property type="entry name" value="RNase_H"/>
    <property type="match status" value="1"/>
</dbReference>
<evidence type="ECO:0000259" key="14">
    <source>
        <dbReference type="PROSITE" id="PS50879"/>
    </source>
</evidence>
<dbReference type="InterPro" id="IPR036397">
    <property type="entry name" value="RNaseH_sf"/>
</dbReference>
<accession>A8PYJ8</accession>
<dbReference type="PROSITE" id="PS50879">
    <property type="entry name" value="RNASE_H_1"/>
    <property type="match status" value="1"/>
</dbReference>
<dbReference type="InterPro" id="IPR017067">
    <property type="entry name" value="RNase_H1_euk"/>
</dbReference>
<evidence type="ECO:0000256" key="1">
    <source>
        <dbReference type="ARBA" id="ARBA00000077"/>
    </source>
</evidence>
<dbReference type="Gene3D" id="3.40.970.10">
    <property type="entry name" value="Ribonuclease H1, N-terminal domain"/>
    <property type="match status" value="1"/>
</dbReference>
<evidence type="ECO:0000313" key="16">
    <source>
        <dbReference type="Proteomes" id="UP000008837"/>
    </source>
</evidence>
<keyword evidence="11 12" id="KW-0460">Magnesium</keyword>
<dbReference type="OMA" id="IRSMTEW"/>
<dbReference type="InterPro" id="IPR037056">
    <property type="entry name" value="RNase_H1_N_sf"/>
</dbReference>
<dbReference type="GO" id="GO:0000287">
    <property type="term" value="F:magnesium ion binding"/>
    <property type="evidence" value="ECO:0007669"/>
    <property type="project" value="UniProtKB-UniRule"/>
</dbReference>
<dbReference type="RefSeq" id="XP_001731493.1">
    <property type="nucleotide sequence ID" value="XM_001731441.1"/>
</dbReference>
<evidence type="ECO:0000256" key="4">
    <source>
        <dbReference type="ARBA" id="ARBA00005300"/>
    </source>
</evidence>
<name>A8PYJ8_MALGO</name>
<dbReference type="FunCoup" id="A8PYJ8">
    <property type="interactions" value="45"/>
</dbReference>
<gene>
    <name evidence="15" type="ORF">MGL_1676</name>
</gene>